<evidence type="ECO:0000259" key="7">
    <source>
        <dbReference type="PROSITE" id="PS50850"/>
    </source>
</evidence>
<dbReference type="Proteomes" id="UP000009169">
    <property type="component" value="Unassembled WGS sequence"/>
</dbReference>
<feature type="transmembrane region" description="Helical" evidence="6">
    <location>
        <begin position="442"/>
        <end position="460"/>
    </location>
</feature>
<keyword evidence="2" id="KW-0813">Transport</keyword>
<sequence>MAHKQKYCGNGDANEKNFVQSNAIASDLSPGLEDDMVDRAAIYLTQAVEYPPLTPEVERAIVRKIDWIVLPMLLLTATLGAVDKVALGTAALYGLREDVGLKGQTYAWAGSILPIGAIAGMWPSSYLVHRFPSAKYLCVCSIGWSAVTLLIPTCTGGQSLLALRFIMGFLEAIIVPGISLLIAGFYKKREQPPRNAIVFSAFSSVINGFLSYTVGRIPSPAPLRLWQYLFLIVGSVSMAWSIFAFIFLPNSPMDARFLTDEEKYHAVKRLAENKTGIVNKRWKWNQVIEAVLDPKTWIIFLFNVAINIPNGGLITFGGILIKNLGFSPIQASLLNMPTGVMSTLSAFIFSSLAARWANRRCLVTMLAASVPVIGSIIVYTLKRTDIPAQIIGLYFLYTYFGPYVVGKLEPYLLYRYTQLNACQGISLAQANTAGHTKKNVQYSILYIGYAVGNLIGPQTFRDSQAPAYTGGFIAMLACYCSCILLMGMYWILAAWMNKRASRARVSATCEGLSVENHIDQFMDKSDFKQVNFKYTT</sequence>
<evidence type="ECO:0000256" key="3">
    <source>
        <dbReference type="ARBA" id="ARBA00022692"/>
    </source>
</evidence>
<dbReference type="InterPro" id="IPR011701">
    <property type="entry name" value="MFS"/>
</dbReference>
<dbReference type="SUPFAM" id="SSF103473">
    <property type="entry name" value="MFS general substrate transporter"/>
    <property type="match status" value="1"/>
</dbReference>
<evidence type="ECO:0000256" key="1">
    <source>
        <dbReference type="ARBA" id="ARBA00004141"/>
    </source>
</evidence>
<proteinExistence type="predicted"/>
<dbReference type="PANTHER" id="PTHR43791">
    <property type="entry name" value="PERMEASE-RELATED"/>
    <property type="match status" value="1"/>
</dbReference>
<dbReference type="GO" id="GO:0016020">
    <property type="term" value="C:membrane"/>
    <property type="evidence" value="ECO:0007669"/>
    <property type="project" value="UniProtKB-SubCell"/>
</dbReference>
<dbReference type="Pfam" id="PF07690">
    <property type="entry name" value="MFS_1"/>
    <property type="match status" value="1"/>
</dbReference>
<dbReference type="OrthoDB" id="6730379at2759"/>
<dbReference type="HOGENOM" id="CLU_001265_0_5_1"/>
<feature type="transmembrane region" description="Helical" evidence="6">
    <location>
        <begin position="134"/>
        <end position="153"/>
    </location>
</feature>
<feature type="transmembrane region" description="Helical" evidence="6">
    <location>
        <begin position="361"/>
        <end position="380"/>
    </location>
</feature>
<feature type="transmembrane region" description="Helical" evidence="6">
    <location>
        <begin position="226"/>
        <end position="248"/>
    </location>
</feature>
<evidence type="ECO:0000256" key="6">
    <source>
        <dbReference type="SAM" id="Phobius"/>
    </source>
</evidence>
<feature type="transmembrane region" description="Helical" evidence="6">
    <location>
        <begin position="297"/>
        <end position="321"/>
    </location>
</feature>
<reference evidence="9" key="1">
    <citation type="journal article" date="2012" name="MBio">
        <title>Comparative genome analysis of Trichophyton rubrum and related dermatophytes reveals candidate genes involved in infection.</title>
        <authorList>
            <person name="Martinez D.A."/>
            <person name="Oliver B.G."/>
            <person name="Graeser Y."/>
            <person name="Goldberg J.M."/>
            <person name="Li W."/>
            <person name="Martinez-Rossi N.M."/>
            <person name="Monod M."/>
            <person name="Shelest E."/>
            <person name="Barton R.C."/>
            <person name="Birch E."/>
            <person name="Brakhage A.A."/>
            <person name="Chen Z."/>
            <person name="Gurr S.J."/>
            <person name="Heiman D."/>
            <person name="Heitman J."/>
            <person name="Kosti I."/>
            <person name="Rossi A."/>
            <person name="Saif S."/>
            <person name="Samalova M."/>
            <person name="Saunders C.W."/>
            <person name="Shea T."/>
            <person name="Summerbell R.C."/>
            <person name="Xu J."/>
            <person name="Young S."/>
            <person name="Zeng Q."/>
            <person name="Birren B.W."/>
            <person name="Cuomo C.A."/>
            <person name="White T.C."/>
        </authorList>
    </citation>
    <scope>NUCLEOTIDE SEQUENCE [LARGE SCALE GENOMIC DNA]</scope>
    <source>
        <strain evidence="9">ATCC MYA-4606 / CBS 127.97</strain>
    </source>
</reference>
<keyword evidence="5 6" id="KW-0472">Membrane</keyword>
<name>F2PLG7_TRIEC</name>
<feature type="transmembrane region" description="Helical" evidence="6">
    <location>
        <begin position="333"/>
        <end position="354"/>
    </location>
</feature>
<feature type="transmembrane region" description="Helical" evidence="6">
    <location>
        <begin position="386"/>
        <end position="405"/>
    </location>
</feature>
<keyword evidence="3 6" id="KW-0812">Transmembrane</keyword>
<evidence type="ECO:0000313" key="9">
    <source>
        <dbReference type="Proteomes" id="UP000009169"/>
    </source>
</evidence>
<dbReference type="GO" id="GO:0022857">
    <property type="term" value="F:transmembrane transporter activity"/>
    <property type="evidence" value="ECO:0007669"/>
    <property type="project" value="InterPro"/>
</dbReference>
<dbReference type="Gene3D" id="1.20.1250.20">
    <property type="entry name" value="MFS general substrate transporter like domains"/>
    <property type="match status" value="2"/>
</dbReference>
<feature type="transmembrane region" description="Helical" evidence="6">
    <location>
        <begin position="472"/>
        <end position="495"/>
    </location>
</feature>
<evidence type="ECO:0000313" key="8">
    <source>
        <dbReference type="EMBL" id="EGE02532.1"/>
    </source>
</evidence>
<comment type="subcellular location">
    <subcellularLocation>
        <location evidence="1">Membrane</location>
        <topology evidence="1">Multi-pass membrane protein</topology>
    </subcellularLocation>
</comment>
<feature type="transmembrane region" description="Helical" evidence="6">
    <location>
        <begin position="196"/>
        <end position="214"/>
    </location>
</feature>
<dbReference type="InterPro" id="IPR020846">
    <property type="entry name" value="MFS_dom"/>
</dbReference>
<dbReference type="InterPro" id="IPR036259">
    <property type="entry name" value="MFS_trans_sf"/>
</dbReference>
<protein>
    <recommendedName>
        <fullName evidence="7">Major facilitator superfamily (MFS) profile domain-containing protein</fullName>
    </recommendedName>
</protein>
<organism evidence="8 9">
    <name type="scientific">Trichophyton equinum (strain ATCC MYA-4606 / CBS 127.97)</name>
    <name type="common">Horse ringworm fungus</name>
    <dbReference type="NCBI Taxonomy" id="559882"/>
    <lineage>
        <taxon>Eukaryota</taxon>
        <taxon>Fungi</taxon>
        <taxon>Dikarya</taxon>
        <taxon>Ascomycota</taxon>
        <taxon>Pezizomycotina</taxon>
        <taxon>Eurotiomycetes</taxon>
        <taxon>Eurotiomycetidae</taxon>
        <taxon>Onygenales</taxon>
        <taxon>Arthrodermataceae</taxon>
        <taxon>Trichophyton</taxon>
    </lineage>
</organism>
<feature type="transmembrane region" description="Helical" evidence="6">
    <location>
        <begin position="105"/>
        <end position="122"/>
    </location>
</feature>
<dbReference type="eggNOG" id="KOG2533">
    <property type="taxonomic scope" value="Eukaryota"/>
</dbReference>
<keyword evidence="4 6" id="KW-1133">Transmembrane helix</keyword>
<evidence type="ECO:0000256" key="5">
    <source>
        <dbReference type="ARBA" id="ARBA00023136"/>
    </source>
</evidence>
<dbReference type="VEuPathDB" id="FungiDB:TEQG_01566"/>
<dbReference type="PROSITE" id="PS50850">
    <property type="entry name" value="MFS"/>
    <property type="match status" value="1"/>
</dbReference>
<keyword evidence="9" id="KW-1185">Reference proteome</keyword>
<feature type="transmembrane region" description="Helical" evidence="6">
    <location>
        <begin position="165"/>
        <end position="184"/>
    </location>
</feature>
<dbReference type="AlphaFoldDB" id="F2PLG7"/>
<feature type="domain" description="Major facilitator superfamily (MFS) profile" evidence="7">
    <location>
        <begin position="69"/>
        <end position="536"/>
    </location>
</feature>
<evidence type="ECO:0000256" key="2">
    <source>
        <dbReference type="ARBA" id="ARBA00022448"/>
    </source>
</evidence>
<evidence type="ECO:0000256" key="4">
    <source>
        <dbReference type="ARBA" id="ARBA00022989"/>
    </source>
</evidence>
<dbReference type="EMBL" id="DS995723">
    <property type="protein sequence ID" value="EGE02532.1"/>
    <property type="molecule type" value="Genomic_DNA"/>
</dbReference>
<accession>F2PLG7</accession>
<gene>
    <name evidence="8" type="ORF">TEQG_01566</name>
</gene>
<dbReference type="PANTHER" id="PTHR43791:SF41">
    <property type="entry name" value="MAJOR FACILITATOR SUPERFAMILY (MFS) PROFILE DOMAIN-CONTAINING PROTEIN"/>
    <property type="match status" value="1"/>
</dbReference>
<feature type="transmembrane region" description="Helical" evidence="6">
    <location>
        <begin position="68"/>
        <end position="93"/>
    </location>
</feature>